<dbReference type="Proteomes" id="UP000231436">
    <property type="component" value="Unassembled WGS sequence"/>
</dbReference>
<dbReference type="EMBL" id="PFEU01000001">
    <property type="protein sequence ID" value="PJE77278.1"/>
    <property type="molecule type" value="Genomic_DNA"/>
</dbReference>
<name>A0A2M8LIK3_9BACT</name>
<reference evidence="2" key="1">
    <citation type="submission" date="2017-09" db="EMBL/GenBank/DDBJ databases">
        <title>Depth-based differentiation of microbial function through sediment-hosted aquifers and enrichment of novel symbionts in the deep terrestrial subsurface.</title>
        <authorList>
            <person name="Probst A.J."/>
            <person name="Ladd B."/>
            <person name="Jarett J.K."/>
            <person name="Geller-Mcgrath D.E."/>
            <person name="Sieber C.M.K."/>
            <person name="Emerson J.B."/>
            <person name="Anantharaman K."/>
            <person name="Thomas B.C."/>
            <person name="Malmstrom R."/>
            <person name="Stieglmeier M."/>
            <person name="Klingl A."/>
            <person name="Woyke T."/>
            <person name="Ryan C.M."/>
            <person name="Banfield J.F."/>
        </authorList>
    </citation>
    <scope>NUCLEOTIDE SEQUENCE [LARGE SCALE GENOMIC DNA]</scope>
</reference>
<comment type="caution">
    <text evidence="1">The sequence shown here is derived from an EMBL/GenBank/DDBJ whole genome shotgun (WGS) entry which is preliminary data.</text>
</comment>
<organism evidence="1 2">
    <name type="scientific">Candidatus Uhrbacteria bacterium CG10_big_fil_rev_8_21_14_0_10_48_16</name>
    <dbReference type="NCBI Taxonomy" id="1975038"/>
    <lineage>
        <taxon>Bacteria</taxon>
        <taxon>Candidatus Uhriibacteriota</taxon>
    </lineage>
</organism>
<gene>
    <name evidence="1" type="ORF">COV05_00005</name>
</gene>
<accession>A0A2M8LIK3</accession>
<protein>
    <submittedName>
        <fullName evidence="1">Uncharacterized protein</fullName>
    </submittedName>
</protein>
<dbReference type="AlphaFoldDB" id="A0A2M8LIK3"/>
<evidence type="ECO:0000313" key="1">
    <source>
        <dbReference type="EMBL" id="PJE77278.1"/>
    </source>
</evidence>
<proteinExistence type="predicted"/>
<evidence type="ECO:0000313" key="2">
    <source>
        <dbReference type="Proteomes" id="UP000231436"/>
    </source>
</evidence>
<sequence length="137" mass="15351">MPLLEQLQEQMSRLATELSADELFMGAIGSLLTVRRIVAMLLIHAKIAQALVVPAKARRFKRSLTVIEQLDLIRDIDEIIAMLQTVEEEARFAQPGSIDFISSLTDVLVRTKTAVLKKDADVVAIYKLLNSALERYN</sequence>